<reference evidence="2" key="1">
    <citation type="submission" date="2021-01" db="EMBL/GenBank/DDBJ databases">
        <authorList>
            <person name="Corre E."/>
            <person name="Pelletier E."/>
            <person name="Niang G."/>
            <person name="Scheremetjew M."/>
            <person name="Finn R."/>
            <person name="Kale V."/>
            <person name="Holt S."/>
            <person name="Cochrane G."/>
            <person name="Meng A."/>
            <person name="Brown T."/>
            <person name="Cohen L."/>
        </authorList>
    </citation>
    <scope>NUCLEOTIDE SEQUENCE</scope>
    <source>
        <strain evidence="2">CCMP219</strain>
    </source>
</reference>
<evidence type="ECO:0008006" key="3">
    <source>
        <dbReference type="Google" id="ProtNLM"/>
    </source>
</evidence>
<dbReference type="InterPro" id="IPR029787">
    <property type="entry name" value="Nucleotide_cyclase"/>
</dbReference>
<accession>A0A7R9V6I0</accession>
<evidence type="ECO:0000313" key="2">
    <source>
        <dbReference type="EMBL" id="CAD8285576.1"/>
    </source>
</evidence>
<sequence length="444" mass="47128">MRASASLARQVTRFAAVGAAAEKPQLVSNGLRVRVGLHAGVAEGDVERNATSGRLAFVRRPMDIAKAVGDVAAGGMVLMTRACVEQLEPAKALKDVSMLCLGCYQLEGASDDQPQMLYLAISRQLIPRLAVFEPLRRLTPVQVPLLQAPIGHATLVSISVVGMALLKEWDEAKAAVAMQTVADVAQRMLFRSWGYLVEVSGAGLCVAAFDDTLRAVAFSLCLIEELKAADWDEELLDHEVCEVVRVAPQVYPSKAPHASGGSGSTALEPKAPARLPNRTKEQDGGAESGGGGARLLRAPSMQVYRRVSCVQESLDISSSGISGQNVLLRGPRLKVGISSGQVATDVSPLTGRMVYTGKAAGLAPLIMSKAQSGTVWCCKATWQAAQPDGAAAVPELAAVSQGMFGFKGFKENVELMQCQLRRQDPPQATPARLLPQHTVALQQR</sequence>
<organism evidence="2">
    <name type="scientific">Chlamydomonas euryale</name>
    <dbReference type="NCBI Taxonomy" id="1486919"/>
    <lineage>
        <taxon>Eukaryota</taxon>
        <taxon>Viridiplantae</taxon>
        <taxon>Chlorophyta</taxon>
        <taxon>core chlorophytes</taxon>
        <taxon>Chlorophyceae</taxon>
        <taxon>CS clade</taxon>
        <taxon>Chlamydomonadales</taxon>
        <taxon>Chlamydomonadaceae</taxon>
        <taxon>Chlamydomonas</taxon>
    </lineage>
</organism>
<dbReference type="SUPFAM" id="SSF55073">
    <property type="entry name" value="Nucleotide cyclase"/>
    <property type="match status" value="2"/>
</dbReference>
<name>A0A7R9V6I0_9CHLO</name>
<dbReference type="InterPro" id="IPR050697">
    <property type="entry name" value="Adenylyl/Guanylyl_Cyclase_3/4"/>
</dbReference>
<dbReference type="AlphaFoldDB" id="A0A7R9V6I0"/>
<evidence type="ECO:0000256" key="1">
    <source>
        <dbReference type="SAM" id="MobiDB-lite"/>
    </source>
</evidence>
<dbReference type="PANTHER" id="PTHR43081:SF1">
    <property type="entry name" value="ADENYLATE CYCLASE, TERMINAL-DIFFERENTIATION SPECIFIC"/>
    <property type="match status" value="1"/>
</dbReference>
<dbReference type="Gene3D" id="3.30.70.1230">
    <property type="entry name" value="Nucleotide cyclase"/>
    <property type="match status" value="2"/>
</dbReference>
<dbReference type="EMBL" id="HBEC01012182">
    <property type="protein sequence ID" value="CAD8285576.1"/>
    <property type="molecule type" value="Transcribed_RNA"/>
</dbReference>
<feature type="region of interest" description="Disordered" evidence="1">
    <location>
        <begin position="254"/>
        <end position="294"/>
    </location>
</feature>
<protein>
    <recommendedName>
        <fullName evidence="3">Guanylate cyclase domain-containing protein</fullName>
    </recommendedName>
</protein>
<gene>
    <name evidence="2" type="ORF">CEUR00632_LOCUS5614</name>
</gene>
<proteinExistence type="predicted"/>
<dbReference type="PANTHER" id="PTHR43081">
    <property type="entry name" value="ADENYLATE CYCLASE, TERMINAL-DIFFERENTIATION SPECIFIC-RELATED"/>
    <property type="match status" value="1"/>
</dbReference>